<keyword evidence="4" id="KW-1133">Transmembrane helix</keyword>
<keyword evidence="2 5" id="KW-0732">Signal</keyword>
<organism evidence="7 8">
    <name type="scientific">Tetrahymena thermophila (strain SB210)</name>
    <dbReference type="NCBI Taxonomy" id="312017"/>
    <lineage>
        <taxon>Eukaryota</taxon>
        <taxon>Sar</taxon>
        <taxon>Alveolata</taxon>
        <taxon>Ciliophora</taxon>
        <taxon>Intramacronucleata</taxon>
        <taxon>Oligohymenophorea</taxon>
        <taxon>Hymenostomatida</taxon>
        <taxon>Tetrahymenina</taxon>
        <taxon>Tetrahymenidae</taxon>
        <taxon>Tetrahymena</taxon>
    </lineage>
</organism>
<evidence type="ECO:0000256" key="3">
    <source>
        <dbReference type="SAM" id="MobiDB-lite"/>
    </source>
</evidence>
<evidence type="ECO:0000313" key="8">
    <source>
        <dbReference type="Proteomes" id="UP000009168"/>
    </source>
</evidence>
<dbReference type="PROSITE" id="PS51352">
    <property type="entry name" value="THIOREDOXIN_2"/>
    <property type="match status" value="1"/>
</dbReference>
<name>Q24I64_TETTS</name>
<dbReference type="PANTHER" id="PTHR45672">
    <property type="entry name" value="PROTEIN DISULFIDE-ISOMERASE C17H9.14C-RELATED"/>
    <property type="match status" value="1"/>
</dbReference>
<evidence type="ECO:0000259" key="6">
    <source>
        <dbReference type="PROSITE" id="PS51352"/>
    </source>
</evidence>
<feature type="domain" description="Thioredoxin" evidence="6">
    <location>
        <begin position="25"/>
        <end position="133"/>
    </location>
</feature>
<evidence type="ECO:0000256" key="2">
    <source>
        <dbReference type="ARBA" id="ARBA00022729"/>
    </source>
</evidence>
<accession>Q24I64</accession>
<dbReference type="GO" id="GO:0005783">
    <property type="term" value="C:endoplasmic reticulum"/>
    <property type="evidence" value="ECO:0007669"/>
    <property type="project" value="TreeGrafter"/>
</dbReference>
<dbReference type="OMA" id="LYMINDG"/>
<dbReference type="RefSeq" id="XP_001027616.1">
    <property type="nucleotide sequence ID" value="XM_001027616.1"/>
</dbReference>
<dbReference type="InterPro" id="IPR051063">
    <property type="entry name" value="PDI"/>
</dbReference>
<dbReference type="STRING" id="312017.Q24I64"/>
<dbReference type="InParanoid" id="Q24I64"/>
<protein>
    <submittedName>
        <fullName evidence="7">Thioredoxin</fullName>
    </submittedName>
</protein>
<sequence>MQKLVIVLGLLAVLCAAHSFKQGGAVKQLTVDDFTAVTGIGSGKLTKNTFGMFYAPWCGHCKKLIPTYDEFAEKATDINVVAVDCTTNRAICDQLDVKGYPTLLYFTTENKQIKFNKPRTLESLQSFVSNDYKQETGVDITFQTVSGGSSAPSSGISAQVHKFIDSVGGPTVFGVGVLGAFVLLAVVLSFMCGGSDDKKEQTTRQSDEDNAKKSKKRE</sequence>
<evidence type="ECO:0000256" key="5">
    <source>
        <dbReference type="SAM" id="SignalP"/>
    </source>
</evidence>
<feature type="compositionally biased region" description="Basic and acidic residues" evidence="3">
    <location>
        <begin position="195"/>
        <end position="212"/>
    </location>
</feature>
<dbReference type="PANTHER" id="PTHR45672:SF3">
    <property type="entry name" value="THIOREDOXIN DOMAIN-CONTAINING PROTEIN 5"/>
    <property type="match status" value="1"/>
</dbReference>
<keyword evidence="4" id="KW-0472">Membrane</keyword>
<dbReference type="eggNOG" id="KOG0191">
    <property type="taxonomic scope" value="Eukaryota"/>
</dbReference>
<dbReference type="GO" id="GO:0003756">
    <property type="term" value="F:protein disulfide isomerase activity"/>
    <property type="evidence" value="ECO:0007669"/>
    <property type="project" value="TreeGrafter"/>
</dbReference>
<dbReference type="AlphaFoldDB" id="Q24I64"/>
<dbReference type="Gene3D" id="3.40.30.10">
    <property type="entry name" value="Glutaredoxin"/>
    <property type="match status" value="1"/>
</dbReference>
<dbReference type="PRINTS" id="PR00421">
    <property type="entry name" value="THIOREDOXIN"/>
</dbReference>
<feature type="region of interest" description="Disordered" evidence="3">
    <location>
        <begin position="195"/>
        <end position="218"/>
    </location>
</feature>
<dbReference type="KEGG" id="tet:TTHERM_00569100"/>
<dbReference type="Proteomes" id="UP000009168">
    <property type="component" value="Unassembled WGS sequence"/>
</dbReference>
<evidence type="ECO:0000256" key="1">
    <source>
        <dbReference type="ARBA" id="ARBA00006347"/>
    </source>
</evidence>
<evidence type="ECO:0000256" key="4">
    <source>
        <dbReference type="SAM" id="Phobius"/>
    </source>
</evidence>
<dbReference type="Pfam" id="PF00085">
    <property type="entry name" value="Thioredoxin"/>
    <property type="match status" value="1"/>
</dbReference>
<keyword evidence="4" id="KW-0812">Transmembrane</keyword>
<gene>
    <name evidence="7" type="ORF">TTHERM_00569100</name>
</gene>
<dbReference type="GeneID" id="7823040"/>
<dbReference type="HOGENOM" id="CLU_1269165_0_0_1"/>
<keyword evidence="8" id="KW-1185">Reference proteome</keyword>
<feature type="signal peptide" evidence="5">
    <location>
        <begin position="1"/>
        <end position="17"/>
    </location>
</feature>
<evidence type="ECO:0000313" key="7">
    <source>
        <dbReference type="EMBL" id="EAS07374.1"/>
    </source>
</evidence>
<dbReference type="InterPro" id="IPR036249">
    <property type="entry name" value="Thioredoxin-like_sf"/>
</dbReference>
<comment type="similarity">
    <text evidence="1">Belongs to the protein disulfide isomerase family.</text>
</comment>
<feature type="chain" id="PRO_5004202282" evidence="5">
    <location>
        <begin position="18"/>
        <end position="218"/>
    </location>
</feature>
<dbReference type="OrthoDB" id="72053at2759"/>
<dbReference type="EMBL" id="GG662498">
    <property type="protein sequence ID" value="EAS07374.1"/>
    <property type="molecule type" value="Genomic_DNA"/>
</dbReference>
<reference evidence="8" key="1">
    <citation type="journal article" date="2006" name="PLoS Biol.">
        <title>Macronuclear genome sequence of the ciliate Tetrahymena thermophila, a model eukaryote.</title>
        <authorList>
            <person name="Eisen J.A."/>
            <person name="Coyne R.S."/>
            <person name="Wu M."/>
            <person name="Wu D."/>
            <person name="Thiagarajan M."/>
            <person name="Wortman J.R."/>
            <person name="Badger J.H."/>
            <person name="Ren Q."/>
            <person name="Amedeo P."/>
            <person name="Jones K.M."/>
            <person name="Tallon L.J."/>
            <person name="Delcher A.L."/>
            <person name="Salzberg S.L."/>
            <person name="Silva J.C."/>
            <person name="Haas B.J."/>
            <person name="Majoros W.H."/>
            <person name="Farzad M."/>
            <person name="Carlton J.M."/>
            <person name="Smith R.K. Jr."/>
            <person name="Garg J."/>
            <person name="Pearlman R.E."/>
            <person name="Karrer K.M."/>
            <person name="Sun L."/>
            <person name="Manning G."/>
            <person name="Elde N.C."/>
            <person name="Turkewitz A.P."/>
            <person name="Asai D.J."/>
            <person name="Wilkes D.E."/>
            <person name="Wang Y."/>
            <person name="Cai H."/>
            <person name="Collins K."/>
            <person name="Stewart B.A."/>
            <person name="Lee S.R."/>
            <person name="Wilamowska K."/>
            <person name="Weinberg Z."/>
            <person name="Ruzzo W.L."/>
            <person name="Wloga D."/>
            <person name="Gaertig J."/>
            <person name="Frankel J."/>
            <person name="Tsao C.-C."/>
            <person name="Gorovsky M.A."/>
            <person name="Keeling P.J."/>
            <person name="Waller R.F."/>
            <person name="Patron N.J."/>
            <person name="Cherry J.M."/>
            <person name="Stover N.A."/>
            <person name="Krieger C.J."/>
            <person name="del Toro C."/>
            <person name="Ryder H.F."/>
            <person name="Williamson S.C."/>
            <person name="Barbeau R.A."/>
            <person name="Hamilton E.P."/>
            <person name="Orias E."/>
        </authorList>
    </citation>
    <scope>NUCLEOTIDE SEQUENCE [LARGE SCALE GENOMIC DNA]</scope>
    <source>
        <strain evidence="8">SB210</strain>
    </source>
</reference>
<dbReference type="InterPro" id="IPR013766">
    <property type="entry name" value="Thioredoxin_domain"/>
</dbReference>
<dbReference type="GO" id="GO:0006457">
    <property type="term" value="P:protein folding"/>
    <property type="evidence" value="ECO:0007669"/>
    <property type="project" value="TreeGrafter"/>
</dbReference>
<feature type="transmembrane region" description="Helical" evidence="4">
    <location>
        <begin position="172"/>
        <end position="194"/>
    </location>
</feature>
<dbReference type="SUPFAM" id="SSF52833">
    <property type="entry name" value="Thioredoxin-like"/>
    <property type="match status" value="1"/>
</dbReference>
<proteinExistence type="inferred from homology"/>